<evidence type="ECO:0000313" key="2">
    <source>
        <dbReference type="EMBL" id="KAG5276364.1"/>
    </source>
</evidence>
<evidence type="ECO:0000313" key="3">
    <source>
        <dbReference type="Proteomes" id="UP000823561"/>
    </source>
</evidence>
<feature type="compositionally biased region" description="Low complexity" evidence="1">
    <location>
        <begin position="138"/>
        <end position="157"/>
    </location>
</feature>
<feature type="region of interest" description="Disordered" evidence="1">
    <location>
        <begin position="1"/>
        <end position="205"/>
    </location>
</feature>
<sequence>EGAAGLSGAALQDGGAQRGAALGAHEALDHVHVGQHQGPVAAGRQPGQVRAGHLQQQPQQRGQRSAVQEQEALQADGRVAAGDGPGCAVSQQREEQDGERDVRSQPCRPAPQLLDGAHLQSAGGQREDGRNLGQVGPAASAAPQQQAQQRTQAQHGQEVAQCQVQVRHGHGRHTHTQTHTRVLGDGRSPRERAERTPVDPRGTAM</sequence>
<comment type="caution">
    <text evidence="2">The sequence shown here is derived from an EMBL/GenBank/DDBJ whole genome shotgun (WGS) entry which is preliminary data.</text>
</comment>
<gene>
    <name evidence="2" type="ORF">AALO_G00131040</name>
</gene>
<dbReference type="Proteomes" id="UP000823561">
    <property type="component" value="Chromosome 9"/>
</dbReference>
<feature type="non-terminal residue" evidence="2">
    <location>
        <position position="1"/>
    </location>
</feature>
<feature type="non-terminal residue" evidence="2">
    <location>
        <position position="205"/>
    </location>
</feature>
<proteinExistence type="predicted"/>
<dbReference type="EMBL" id="JADWDJ010000009">
    <property type="protein sequence ID" value="KAG5276364.1"/>
    <property type="molecule type" value="Genomic_DNA"/>
</dbReference>
<organism evidence="2 3">
    <name type="scientific">Alosa alosa</name>
    <name type="common">allis shad</name>
    <dbReference type="NCBI Taxonomy" id="278164"/>
    <lineage>
        <taxon>Eukaryota</taxon>
        <taxon>Metazoa</taxon>
        <taxon>Chordata</taxon>
        <taxon>Craniata</taxon>
        <taxon>Vertebrata</taxon>
        <taxon>Euteleostomi</taxon>
        <taxon>Actinopterygii</taxon>
        <taxon>Neopterygii</taxon>
        <taxon>Teleostei</taxon>
        <taxon>Clupei</taxon>
        <taxon>Clupeiformes</taxon>
        <taxon>Clupeoidei</taxon>
        <taxon>Clupeidae</taxon>
        <taxon>Alosa</taxon>
    </lineage>
</organism>
<feature type="compositionally biased region" description="Basic residues" evidence="1">
    <location>
        <begin position="167"/>
        <end position="178"/>
    </location>
</feature>
<feature type="compositionally biased region" description="Basic and acidic residues" evidence="1">
    <location>
        <begin position="92"/>
        <end position="103"/>
    </location>
</feature>
<keyword evidence="3" id="KW-1185">Reference proteome</keyword>
<evidence type="ECO:0000256" key="1">
    <source>
        <dbReference type="SAM" id="MobiDB-lite"/>
    </source>
</evidence>
<name>A0AAV6GMK4_9TELE</name>
<accession>A0AAV6GMK4</accession>
<dbReference type="AlphaFoldDB" id="A0AAV6GMK4"/>
<feature type="compositionally biased region" description="Basic and acidic residues" evidence="1">
    <location>
        <begin position="182"/>
        <end position="198"/>
    </location>
</feature>
<protein>
    <submittedName>
        <fullName evidence="2">Uncharacterized protein</fullName>
    </submittedName>
</protein>
<reference evidence="2" key="1">
    <citation type="submission" date="2020-10" db="EMBL/GenBank/DDBJ databases">
        <title>Chromosome-scale genome assembly of the Allis shad, Alosa alosa.</title>
        <authorList>
            <person name="Margot Z."/>
            <person name="Christophe K."/>
            <person name="Cabau C."/>
            <person name="Louis A."/>
            <person name="Berthelot C."/>
            <person name="Parey E."/>
            <person name="Roest Crollius H."/>
            <person name="Montfort J."/>
            <person name="Robinson-Rechavi M."/>
            <person name="Bucao C."/>
            <person name="Bouchez O."/>
            <person name="Gislard M."/>
            <person name="Lluch J."/>
            <person name="Milhes M."/>
            <person name="Lampietro C."/>
            <person name="Lopez Roques C."/>
            <person name="Donnadieu C."/>
            <person name="Braasch I."/>
            <person name="Desvignes T."/>
            <person name="Postlethwait J."/>
            <person name="Bobe J."/>
            <person name="Guiguen Y."/>
        </authorList>
    </citation>
    <scope>NUCLEOTIDE SEQUENCE</scope>
    <source>
        <strain evidence="2">M-15738</strain>
        <tissue evidence="2">Blood</tissue>
    </source>
</reference>
<feature type="compositionally biased region" description="Low complexity" evidence="1">
    <location>
        <begin position="55"/>
        <end position="64"/>
    </location>
</feature>